<organism evidence="12 13">
    <name type="scientific">Marinithermofilum abyssi</name>
    <dbReference type="NCBI Taxonomy" id="1571185"/>
    <lineage>
        <taxon>Bacteria</taxon>
        <taxon>Bacillati</taxon>
        <taxon>Bacillota</taxon>
        <taxon>Bacilli</taxon>
        <taxon>Bacillales</taxon>
        <taxon>Thermoactinomycetaceae</taxon>
        <taxon>Marinithermofilum</taxon>
    </lineage>
</organism>
<protein>
    <recommendedName>
        <fullName evidence="10">Probable nicotinate-nucleotide adenylyltransferase</fullName>
        <ecNumber evidence="10">2.7.7.18</ecNumber>
    </recommendedName>
    <alternativeName>
        <fullName evidence="10">Deamido-NAD(+) diphosphorylase</fullName>
    </alternativeName>
    <alternativeName>
        <fullName evidence="10">Deamido-NAD(+) pyrophosphorylase</fullName>
    </alternativeName>
    <alternativeName>
        <fullName evidence="10">Nicotinate mononucleotide adenylyltransferase</fullName>
        <shortName evidence="10">NaMN adenylyltransferase</shortName>
    </alternativeName>
</protein>
<keyword evidence="5 10" id="KW-0548">Nucleotidyltransferase</keyword>
<dbReference type="EC" id="2.7.7.18" evidence="10"/>
<comment type="similarity">
    <text evidence="10">Belongs to the NadD family.</text>
</comment>
<keyword evidence="6 10" id="KW-0547">Nucleotide-binding</keyword>
<dbReference type="RefSeq" id="WP_188647228.1">
    <property type="nucleotide sequence ID" value="NZ_BMHQ01000004.1"/>
</dbReference>
<dbReference type="GO" id="GO:0009435">
    <property type="term" value="P:NAD+ biosynthetic process"/>
    <property type="evidence" value="ECO:0007669"/>
    <property type="project" value="UniProtKB-UniRule"/>
</dbReference>
<dbReference type="HAMAP" id="MF_00244">
    <property type="entry name" value="NaMN_adenylyltr"/>
    <property type="match status" value="1"/>
</dbReference>
<evidence type="ECO:0000256" key="2">
    <source>
        <dbReference type="ARBA" id="ARBA00005019"/>
    </source>
</evidence>
<keyword evidence="7 10" id="KW-0067">ATP-binding</keyword>
<evidence type="ECO:0000256" key="9">
    <source>
        <dbReference type="ARBA" id="ARBA00048721"/>
    </source>
</evidence>
<accession>A0A8J2YAH6</accession>
<evidence type="ECO:0000256" key="7">
    <source>
        <dbReference type="ARBA" id="ARBA00022840"/>
    </source>
</evidence>
<dbReference type="Pfam" id="PF01467">
    <property type="entry name" value="CTP_transf_like"/>
    <property type="match status" value="1"/>
</dbReference>
<keyword evidence="4 10" id="KW-0808">Transferase</keyword>
<dbReference type="InterPro" id="IPR005248">
    <property type="entry name" value="NadD/NMNAT"/>
</dbReference>
<evidence type="ECO:0000313" key="13">
    <source>
        <dbReference type="Proteomes" id="UP000625210"/>
    </source>
</evidence>
<keyword evidence="8 10" id="KW-0520">NAD</keyword>
<reference evidence="12" key="1">
    <citation type="journal article" date="2014" name="Int. J. Syst. Evol. Microbiol.">
        <title>Complete genome sequence of Corynebacterium casei LMG S-19264T (=DSM 44701T), isolated from a smear-ripened cheese.</title>
        <authorList>
            <consortium name="US DOE Joint Genome Institute (JGI-PGF)"/>
            <person name="Walter F."/>
            <person name="Albersmeier A."/>
            <person name="Kalinowski J."/>
            <person name="Ruckert C."/>
        </authorList>
    </citation>
    <scope>NUCLEOTIDE SEQUENCE</scope>
    <source>
        <strain evidence="12">CGMCC 1.15179</strain>
    </source>
</reference>
<dbReference type="Gene3D" id="3.40.50.620">
    <property type="entry name" value="HUPs"/>
    <property type="match status" value="1"/>
</dbReference>
<dbReference type="GO" id="GO:0005524">
    <property type="term" value="F:ATP binding"/>
    <property type="evidence" value="ECO:0007669"/>
    <property type="project" value="UniProtKB-KW"/>
</dbReference>
<evidence type="ECO:0000256" key="4">
    <source>
        <dbReference type="ARBA" id="ARBA00022679"/>
    </source>
</evidence>
<keyword evidence="3 10" id="KW-0662">Pyridine nucleotide biosynthesis</keyword>
<evidence type="ECO:0000256" key="6">
    <source>
        <dbReference type="ARBA" id="ARBA00022741"/>
    </source>
</evidence>
<evidence type="ECO:0000256" key="3">
    <source>
        <dbReference type="ARBA" id="ARBA00022642"/>
    </source>
</evidence>
<dbReference type="PANTHER" id="PTHR39321">
    <property type="entry name" value="NICOTINATE-NUCLEOTIDE ADENYLYLTRANSFERASE-RELATED"/>
    <property type="match status" value="1"/>
</dbReference>
<proteinExistence type="inferred from homology"/>
<dbReference type="GO" id="GO:0004515">
    <property type="term" value="F:nicotinate-nucleotide adenylyltransferase activity"/>
    <property type="evidence" value="ECO:0007669"/>
    <property type="project" value="UniProtKB-UniRule"/>
</dbReference>
<feature type="domain" description="Cytidyltransferase-like" evidence="11">
    <location>
        <begin position="5"/>
        <end position="168"/>
    </location>
</feature>
<evidence type="ECO:0000256" key="8">
    <source>
        <dbReference type="ARBA" id="ARBA00023027"/>
    </source>
</evidence>
<comment type="catalytic activity">
    <reaction evidence="9 10">
        <text>nicotinate beta-D-ribonucleotide + ATP + H(+) = deamido-NAD(+) + diphosphate</text>
        <dbReference type="Rhea" id="RHEA:22860"/>
        <dbReference type="ChEBI" id="CHEBI:15378"/>
        <dbReference type="ChEBI" id="CHEBI:30616"/>
        <dbReference type="ChEBI" id="CHEBI:33019"/>
        <dbReference type="ChEBI" id="CHEBI:57502"/>
        <dbReference type="ChEBI" id="CHEBI:58437"/>
        <dbReference type="EC" id="2.7.7.18"/>
    </reaction>
</comment>
<dbReference type="NCBIfam" id="NF000840">
    <property type="entry name" value="PRK00071.1-3"/>
    <property type="match status" value="1"/>
</dbReference>
<evidence type="ECO:0000259" key="11">
    <source>
        <dbReference type="Pfam" id="PF01467"/>
    </source>
</evidence>
<evidence type="ECO:0000256" key="5">
    <source>
        <dbReference type="ARBA" id="ARBA00022695"/>
    </source>
</evidence>
<comment type="pathway">
    <text evidence="2 10">Cofactor biosynthesis; NAD(+) biosynthesis; deamido-NAD(+) from nicotinate D-ribonucleotide: step 1/1.</text>
</comment>
<dbReference type="PANTHER" id="PTHR39321:SF3">
    <property type="entry name" value="PHOSPHOPANTETHEINE ADENYLYLTRANSFERASE"/>
    <property type="match status" value="1"/>
</dbReference>
<dbReference type="NCBIfam" id="TIGR00482">
    <property type="entry name" value="nicotinate (nicotinamide) nucleotide adenylyltransferase"/>
    <property type="match status" value="1"/>
</dbReference>
<comment type="caution">
    <text evidence="12">The sequence shown here is derived from an EMBL/GenBank/DDBJ whole genome shotgun (WGS) entry which is preliminary data.</text>
</comment>
<reference evidence="12" key="2">
    <citation type="submission" date="2020-09" db="EMBL/GenBank/DDBJ databases">
        <authorList>
            <person name="Sun Q."/>
            <person name="Zhou Y."/>
        </authorList>
    </citation>
    <scope>NUCLEOTIDE SEQUENCE</scope>
    <source>
        <strain evidence="12">CGMCC 1.15179</strain>
    </source>
</reference>
<dbReference type="InterPro" id="IPR014729">
    <property type="entry name" value="Rossmann-like_a/b/a_fold"/>
</dbReference>
<evidence type="ECO:0000256" key="1">
    <source>
        <dbReference type="ARBA" id="ARBA00002324"/>
    </source>
</evidence>
<name>A0A8J2YAH6_9BACL</name>
<dbReference type="UniPathway" id="UPA00253">
    <property type="reaction ID" value="UER00332"/>
</dbReference>
<evidence type="ECO:0000256" key="10">
    <source>
        <dbReference type="HAMAP-Rule" id="MF_00244"/>
    </source>
</evidence>
<gene>
    <name evidence="10 12" type="primary">nadD</name>
    <name evidence="12" type="ORF">GCM10011571_14550</name>
</gene>
<dbReference type="EMBL" id="BMHQ01000004">
    <property type="protein sequence ID" value="GGE14190.1"/>
    <property type="molecule type" value="Genomic_DNA"/>
</dbReference>
<dbReference type="NCBIfam" id="NF000841">
    <property type="entry name" value="PRK00071.1-4"/>
    <property type="match status" value="1"/>
</dbReference>
<dbReference type="CDD" id="cd02165">
    <property type="entry name" value="NMNAT"/>
    <property type="match status" value="1"/>
</dbReference>
<keyword evidence="13" id="KW-1185">Reference proteome</keyword>
<evidence type="ECO:0000313" key="12">
    <source>
        <dbReference type="EMBL" id="GGE14190.1"/>
    </source>
</evidence>
<dbReference type="Proteomes" id="UP000625210">
    <property type="component" value="Unassembled WGS sequence"/>
</dbReference>
<sequence>MKVGIFGGTFDPIHIGHMIMVEQALEMAGLDQVWLIPAPSPPHKQGKSITDARHRLKMTELAVADNPRLRVSRIEMERSGPSYTVDTVKALTRQYPEYQFFLIIGGDMILDLPRWHRIEEILETVEVIGLLRKGIAWNEEKLPDWIKDRLHLFTEGVQLDLSSSLIRKKAAQGQSIRYLVPEPVRRYLEEHTIYEQRSLEKGR</sequence>
<comment type="function">
    <text evidence="1 10">Catalyzes the reversible adenylation of nicotinate mononucleotide (NaMN) to nicotinic acid adenine dinucleotide (NaAD).</text>
</comment>
<dbReference type="NCBIfam" id="TIGR00125">
    <property type="entry name" value="cyt_tran_rel"/>
    <property type="match status" value="1"/>
</dbReference>
<dbReference type="SUPFAM" id="SSF52374">
    <property type="entry name" value="Nucleotidylyl transferase"/>
    <property type="match status" value="1"/>
</dbReference>
<dbReference type="InterPro" id="IPR004821">
    <property type="entry name" value="Cyt_trans-like"/>
</dbReference>
<dbReference type="AlphaFoldDB" id="A0A8J2YAH6"/>